<keyword evidence="11" id="KW-0378">Hydrolase</keyword>
<evidence type="ECO:0000259" key="16">
    <source>
        <dbReference type="Pfam" id="PF08450"/>
    </source>
</evidence>
<protein>
    <recommendedName>
        <fullName evidence="8">Regucalcin</fullName>
        <ecNumber evidence="7">3.1.1.17</ecNumber>
    </recommendedName>
    <alternativeName>
        <fullName evidence="13">Gluconolactonase</fullName>
    </alternativeName>
</protein>
<feature type="binding site" evidence="15">
    <location>
        <position position="196"/>
    </location>
    <ligand>
        <name>a divalent metal cation</name>
        <dbReference type="ChEBI" id="CHEBI:60240"/>
    </ligand>
</feature>
<feature type="binding site" evidence="15">
    <location>
        <position position="15"/>
    </location>
    <ligand>
        <name>a divalent metal cation</name>
        <dbReference type="ChEBI" id="CHEBI:60240"/>
    </ligand>
</feature>
<dbReference type="Proteomes" id="UP000588068">
    <property type="component" value="Unassembled WGS sequence"/>
</dbReference>
<keyword evidence="10 15" id="KW-0479">Metal-binding</keyword>
<evidence type="ECO:0000256" key="9">
    <source>
        <dbReference type="ARBA" id="ARBA00022490"/>
    </source>
</evidence>
<dbReference type="GO" id="GO:0004341">
    <property type="term" value="F:gluconolactonase activity"/>
    <property type="evidence" value="ECO:0007669"/>
    <property type="project" value="UniProtKB-EC"/>
</dbReference>
<evidence type="ECO:0000256" key="6">
    <source>
        <dbReference type="ARBA" id="ARBA00008853"/>
    </source>
</evidence>
<evidence type="ECO:0000256" key="7">
    <source>
        <dbReference type="ARBA" id="ARBA00013227"/>
    </source>
</evidence>
<evidence type="ECO:0000313" key="18">
    <source>
        <dbReference type="Proteomes" id="UP000588068"/>
    </source>
</evidence>
<comment type="cofactor">
    <cofactor evidence="3">
        <name>Mn(2+)</name>
        <dbReference type="ChEBI" id="CHEBI:29035"/>
    </cofactor>
</comment>
<evidence type="ECO:0000256" key="5">
    <source>
        <dbReference type="ARBA" id="ARBA00004496"/>
    </source>
</evidence>
<evidence type="ECO:0000256" key="4">
    <source>
        <dbReference type="ARBA" id="ARBA00001946"/>
    </source>
</evidence>
<dbReference type="AlphaFoldDB" id="A0A841HTU3"/>
<evidence type="ECO:0000256" key="10">
    <source>
        <dbReference type="ARBA" id="ARBA00022723"/>
    </source>
</evidence>
<dbReference type="PANTHER" id="PTHR10907">
    <property type="entry name" value="REGUCALCIN"/>
    <property type="match status" value="1"/>
</dbReference>
<dbReference type="Pfam" id="PF08450">
    <property type="entry name" value="SGL"/>
    <property type="match status" value="1"/>
</dbReference>
<keyword evidence="15" id="KW-0862">Zinc</keyword>
<evidence type="ECO:0000256" key="12">
    <source>
        <dbReference type="ARBA" id="ARBA00022837"/>
    </source>
</evidence>
<evidence type="ECO:0000256" key="15">
    <source>
        <dbReference type="PIRSR" id="PIRSR605511-2"/>
    </source>
</evidence>
<gene>
    <name evidence="17" type="ORF">HNQ60_004302</name>
</gene>
<feature type="binding site" evidence="15">
    <location>
        <position position="147"/>
    </location>
    <ligand>
        <name>a divalent metal cation</name>
        <dbReference type="ChEBI" id="CHEBI:60240"/>
    </ligand>
</feature>
<dbReference type="GO" id="GO:0019853">
    <property type="term" value="P:L-ascorbic acid biosynthetic process"/>
    <property type="evidence" value="ECO:0007669"/>
    <property type="project" value="TreeGrafter"/>
</dbReference>
<dbReference type="SUPFAM" id="SSF63829">
    <property type="entry name" value="Calcium-dependent phosphotriesterase"/>
    <property type="match status" value="1"/>
</dbReference>
<dbReference type="GO" id="GO:0030234">
    <property type="term" value="F:enzyme regulator activity"/>
    <property type="evidence" value="ECO:0007669"/>
    <property type="project" value="InterPro"/>
</dbReference>
<evidence type="ECO:0000256" key="11">
    <source>
        <dbReference type="ARBA" id="ARBA00022801"/>
    </source>
</evidence>
<comment type="caution">
    <text evidence="17">The sequence shown here is derived from an EMBL/GenBank/DDBJ whole genome shotgun (WGS) entry which is preliminary data.</text>
</comment>
<dbReference type="EC" id="3.1.1.17" evidence="7"/>
<feature type="binding site" evidence="15">
    <location>
        <position position="101"/>
    </location>
    <ligand>
        <name>substrate</name>
    </ligand>
</feature>
<comment type="cofactor">
    <cofactor evidence="4">
        <name>Mg(2+)</name>
        <dbReference type="ChEBI" id="CHEBI:18420"/>
    </cofactor>
</comment>
<feature type="binding site" evidence="15">
    <location>
        <position position="99"/>
    </location>
    <ligand>
        <name>substrate</name>
    </ligand>
</feature>
<evidence type="ECO:0000256" key="1">
    <source>
        <dbReference type="ARBA" id="ARBA00001589"/>
    </source>
</evidence>
<keyword evidence="12" id="KW-0106">Calcium</keyword>
<comment type="subcellular location">
    <subcellularLocation>
        <location evidence="5">Cytoplasm</location>
    </subcellularLocation>
</comment>
<evidence type="ECO:0000313" key="17">
    <source>
        <dbReference type="EMBL" id="MBB6095412.1"/>
    </source>
</evidence>
<feature type="domain" description="SMP-30/Gluconolactonase/LRE-like region" evidence="16">
    <location>
        <begin position="13"/>
        <end position="254"/>
    </location>
</feature>
<name>A0A841HTU3_9GAMM</name>
<dbReference type="RefSeq" id="WP_184334788.1">
    <property type="nucleotide sequence ID" value="NZ_JACHHZ010000005.1"/>
</dbReference>
<sequence>MPSIIAPSIRCQLGEGLLWSSRENAVYWVDIIGQKLHRYLLGDGGTKSWDMPEKTGWLVERREKPGFIAGMQSGFVELTLDPFAIKALADPEPHLPGNRMNDCCVDHEGRLWAGTMDVAIEEVTGSLYRLDGDHQVTKLDSDYLVTNGPAFGIARECVYHNDTGRGVVYRFDLSPDGRITNKREFIRFPDDWGVPDGMTVDAAGGLWIAHWGGSCVSRFTPDGRRERWIELPASQITNVVFAGANLDRMFVTSAADGKPDEPLAGSLFEVDAGGVKGLAPHRFAG</sequence>
<evidence type="ECO:0000256" key="2">
    <source>
        <dbReference type="ARBA" id="ARBA00001913"/>
    </source>
</evidence>
<evidence type="ECO:0000256" key="8">
    <source>
        <dbReference type="ARBA" id="ARBA00016808"/>
    </source>
</evidence>
<evidence type="ECO:0000256" key="14">
    <source>
        <dbReference type="PIRSR" id="PIRSR605511-1"/>
    </source>
</evidence>
<comment type="cofactor">
    <cofactor evidence="15">
        <name>Zn(2+)</name>
        <dbReference type="ChEBI" id="CHEBI:29105"/>
    </cofactor>
    <text evidence="15">Binds 1 divalent metal cation per subunit.</text>
</comment>
<evidence type="ECO:0000256" key="3">
    <source>
        <dbReference type="ARBA" id="ARBA00001936"/>
    </source>
</evidence>
<proteinExistence type="inferred from homology"/>
<reference evidence="17 18" key="1">
    <citation type="submission" date="2020-08" db="EMBL/GenBank/DDBJ databases">
        <title>Genomic Encyclopedia of Type Strains, Phase IV (KMG-IV): sequencing the most valuable type-strain genomes for metagenomic binning, comparative biology and taxonomic classification.</title>
        <authorList>
            <person name="Goeker M."/>
        </authorList>
    </citation>
    <scope>NUCLEOTIDE SEQUENCE [LARGE SCALE GENOMIC DNA]</scope>
    <source>
        <strain evidence="17 18">DSM 26723</strain>
    </source>
</reference>
<accession>A0A841HTU3</accession>
<dbReference type="PRINTS" id="PR01790">
    <property type="entry name" value="SMP30FAMILY"/>
</dbReference>
<dbReference type="InterPro" id="IPR011042">
    <property type="entry name" value="6-blade_b-propeller_TolB-like"/>
</dbReference>
<dbReference type="InterPro" id="IPR005511">
    <property type="entry name" value="SMP-30"/>
</dbReference>
<comment type="cofactor">
    <cofactor evidence="2">
        <name>Ca(2+)</name>
        <dbReference type="ChEBI" id="CHEBI:29108"/>
    </cofactor>
</comment>
<dbReference type="InterPro" id="IPR013658">
    <property type="entry name" value="SGL"/>
</dbReference>
<comment type="similarity">
    <text evidence="6">Belongs to the SMP-30/CGR1 family.</text>
</comment>
<dbReference type="Gene3D" id="2.120.10.30">
    <property type="entry name" value="TolB, C-terminal domain"/>
    <property type="match status" value="1"/>
</dbReference>
<keyword evidence="18" id="KW-1185">Reference proteome</keyword>
<dbReference type="PANTHER" id="PTHR10907:SF47">
    <property type="entry name" value="REGUCALCIN"/>
    <property type="match status" value="1"/>
</dbReference>
<organism evidence="17 18">
    <name type="scientific">Povalibacter uvarum</name>
    <dbReference type="NCBI Taxonomy" id="732238"/>
    <lineage>
        <taxon>Bacteria</taxon>
        <taxon>Pseudomonadati</taxon>
        <taxon>Pseudomonadota</taxon>
        <taxon>Gammaproteobacteria</taxon>
        <taxon>Steroidobacterales</taxon>
        <taxon>Steroidobacteraceae</taxon>
        <taxon>Povalibacter</taxon>
    </lineage>
</organism>
<evidence type="ECO:0000256" key="13">
    <source>
        <dbReference type="ARBA" id="ARBA00032464"/>
    </source>
</evidence>
<feature type="active site" description="Proton donor/acceptor" evidence="14">
    <location>
        <position position="196"/>
    </location>
</feature>
<dbReference type="EMBL" id="JACHHZ010000005">
    <property type="protein sequence ID" value="MBB6095412.1"/>
    <property type="molecule type" value="Genomic_DNA"/>
</dbReference>
<dbReference type="PRINTS" id="PR01791">
    <property type="entry name" value="REGUCALCIN"/>
</dbReference>
<comment type="catalytic activity">
    <reaction evidence="1">
        <text>D-glucono-1,5-lactone + H2O = D-gluconate + H(+)</text>
        <dbReference type="Rhea" id="RHEA:10440"/>
        <dbReference type="ChEBI" id="CHEBI:15377"/>
        <dbReference type="ChEBI" id="CHEBI:15378"/>
        <dbReference type="ChEBI" id="CHEBI:16217"/>
        <dbReference type="ChEBI" id="CHEBI:18391"/>
        <dbReference type="EC" id="3.1.1.17"/>
    </reaction>
</comment>
<dbReference type="InterPro" id="IPR008367">
    <property type="entry name" value="Regucalcin"/>
</dbReference>
<keyword evidence="9" id="KW-0963">Cytoplasm</keyword>
<dbReference type="GO" id="GO:0005509">
    <property type="term" value="F:calcium ion binding"/>
    <property type="evidence" value="ECO:0007669"/>
    <property type="project" value="InterPro"/>
</dbReference>
<dbReference type="GO" id="GO:0005737">
    <property type="term" value="C:cytoplasm"/>
    <property type="evidence" value="ECO:0007669"/>
    <property type="project" value="UniProtKB-SubCell"/>
</dbReference>